<accession>A0A0G0IVF3</accession>
<comment type="caution">
    <text evidence="7">The sequence shown here is derived from an EMBL/GenBank/DDBJ whole genome shotgun (WGS) entry which is preliminary data.</text>
</comment>
<feature type="transmembrane region" description="Helical" evidence="4">
    <location>
        <begin position="56"/>
        <end position="74"/>
    </location>
</feature>
<feature type="transmembrane region" description="Helical" evidence="4">
    <location>
        <begin position="132"/>
        <end position="158"/>
    </location>
</feature>
<dbReference type="GO" id="GO:0016881">
    <property type="term" value="F:acid-amino acid ligase activity"/>
    <property type="evidence" value="ECO:0007669"/>
    <property type="project" value="InterPro"/>
</dbReference>
<sequence length="526" mass="60673">MINTINIIILVFWLISALADYLQLTYYWQLKEWRWDRAKDFLSTIQGRQLIFQRRISLRIILIIVALFLPFNLLIFKFSIIFILTLDFLNAFYKFYSRKLLHPVFTKKALLILLFTFCLEGGLFLKSHDWEILLFLLMIRAFLLGFVIYFVNLFTILVKKYYIKKATKKIEKQKNLIVVGITGSYGKTTVKNFLYHVLEKKFKVIKTPRNINTEIGVAKFILKNDFKNSEIFICEMGAYNEGDIQAICDMVHPKIGILTAINEQHLSLFGDIKITQKTKYELLKSLPGNGLAIINSDNNLCRGLIHELNCEVHTFGYNEEYKPTFLLKNIKSTNQGILCEGIFSNQTIIIEASIVGEHNFMNIAPCYLVAKFLKMSDDDIIKSCKILSMPDGSFHIKNYGLAIIINDSYNSNPDGFKAALGVMQKYSSQKRRIVITRGMLELGGNSEELHECIGEEISLVAEELVIITRDNEEALRKGVGTKYKTEIKSIFDPTDLLSYFRSLKDKECVILLENRMPIDIIKELEK</sequence>
<feature type="domain" description="Mur ligase C-terminal" evidence="5">
    <location>
        <begin position="403"/>
        <end position="511"/>
    </location>
</feature>
<dbReference type="AlphaFoldDB" id="A0A0G0IVF3"/>
<dbReference type="EMBL" id="LBSX01000002">
    <property type="protein sequence ID" value="KKQ28109.1"/>
    <property type="molecule type" value="Genomic_DNA"/>
</dbReference>
<dbReference type="InterPro" id="IPR036565">
    <property type="entry name" value="Mur-like_cat_sf"/>
</dbReference>
<evidence type="ECO:0000313" key="7">
    <source>
        <dbReference type="EMBL" id="KKQ28109.1"/>
    </source>
</evidence>
<proteinExistence type="predicted"/>
<organism evidence="7 8">
    <name type="scientific">Candidatus Magasanikbacteria bacterium GW2011_GWC2_37_14</name>
    <dbReference type="NCBI Taxonomy" id="1619046"/>
    <lineage>
        <taxon>Bacteria</taxon>
        <taxon>Candidatus Magasanikiibacteriota</taxon>
    </lineage>
</organism>
<dbReference type="InterPro" id="IPR051046">
    <property type="entry name" value="MurCDEF_CellWall_CoF430Synth"/>
</dbReference>
<evidence type="ECO:0000256" key="3">
    <source>
        <dbReference type="ARBA" id="ARBA00022840"/>
    </source>
</evidence>
<dbReference type="PANTHER" id="PTHR43024">
    <property type="entry name" value="UDP-N-ACETYLMURAMOYL-TRIPEPTIDE--D-ALANYL-D-ALANINE LIGASE"/>
    <property type="match status" value="1"/>
</dbReference>
<feature type="transmembrane region" description="Helical" evidence="4">
    <location>
        <begin position="109"/>
        <end position="126"/>
    </location>
</feature>
<evidence type="ECO:0000313" key="8">
    <source>
        <dbReference type="Proteomes" id="UP000034849"/>
    </source>
</evidence>
<keyword evidence="4" id="KW-0812">Transmembrane</keyword>
<dbReference type="Proteomes" id="UP000034849">
    <property type="component" value="Unassembled WGS sequence"/>
</dbReference>
<keyword evidence="4" id="KW-0472">Membrane</keyword>
<dbReference type="Pfam" id="PF02875">
    <property type="entry name" value="Mur_ligase_C"/>
    <property type="match status" value="1"/>
</dbReference>
<gene>
    <name evidence="7" type="ORF">US42_C0002G0064</name>
</gene>
<dbReference type="Gene3D" id="3.40.1190.10">
    <property type="entry name" value="Mur-like, catalytic domain"/>
    <property type="match status" value="1"/>
</dbReference>
<dbReference type="Gene3D" id="3.90.190.20">
    <property type="entry name" value="Mur ligase, C-terminal domain"/>
    <property type="match status" value="1"/>
</dbReference>
<evidence type="ECO:0000259" key="5">
    <source>
        <dbReference type="Pfam" id="PF02875"/>
    </source>
</evidence>
<dbReference type="InterPro" id="IPR013221">
    <property type="entry name" value="Mur_ligase_cen"/>
</dbReference>
<dbReference type="STRING" id="1619046.US42_C0002G0064"/>
<keyword evidence="2" id="KW-0547">Nucleotide-binding</keyword>
<feature type="transmembrane region" description="Helical" evidence="4">
    <location>
        <begin position="6"/>
        <end position="28"/>
    </location>
</feature>
<keyword evidence="1 7" id="KW-0436">Ligase</keyword>
<reference evidence="7 8" key="1">
    <citation type="journal article" date="2015" name="Nature">
        <title>rRNA introns, odd ribosomes, and small enigmatic genomes across a large radiation of phyla.</title>
        <authorList>
            <person name="Brown C.T."/>
            <person name="Hug L.A."/>
            <person name="Thomas B.C."/>
            <person name="Sharon I."/>
            <person name="Castelle C.J."/>
            <person name="Singh A."/>
            <person name="Wilkins M.J."/>
            <person name="Williams K.H."/>
            <person name="Banfield J.F."/>
        </authorList>
    </citation>
    <scope>NUCLEOTIDE SEQUENCE [LARGE SCALE GENOMIC DNA]</scope>
</reference>
<dbReference type="PATRIC" id="fig|1619046.3.peg.175"/>
<dbReference type="SUPFAM" id="SSF53244">
    <property type="entry name" value="MurD-like peptide ligases, peptide-binding domain"/>
    <property type="match status" value="1"/>
</dbReference>
<keyword evidence="3" id="KW-0067">ATP-binding</keyword>
<dbReference type="Pfam" id="PF08245">
    <property type="entry name" value="Mur_ligase_M"/>
    <property type="match status" value="1"/>
</dbReference>
<dbReference type="GO" id="GO:0005524">
    <property type="term" value="F:ATP binding"/>
    <property type="evidence" value="ECO:0007669"/>
    <property type="project" value="UniProtKB-KW"/>
</dbReference>
<dbReference type="PANTHER" id="PTHR43024:SF1">
    <property type="entry name" value="UDP-N-ACETYLMURAMOYL-TRIPEPTIDE--D-ALANYL-D-ALANINE LIGASE"/>
    <property type="match status" value="1"/>
</dbReference>
<keyword evidence="4" id="KW-1133">Transmembrane helix</keyword>
<dbReference type="InterPro" id="IPR036615">
    <property type="entry name" value="Mur_ligase_C_dom_sf"/>
</dbReference>
<dbReference type="InterPro" id="IPR004101">
    <property type="entry name" value="Mur_ligase_C"/>
</dbReference>
<name>A0A0G0IVF3_9BACT</name>
<evidence type="ECO:0000256" key="1">
    <source>
        <dbReference type="ARBA" id="ARBA00022598"/>
    </source>
</evidence>
<evidence type="ECO:0000256" key="4">
    <source>
        <dbReference type="SAM" id="Phobius"/>
    </source>
</evidence>
<dbReference type="SUPFAM" id="SSF53623">
    <property type="entry name" value="MurD-like peptide ligases, catalytic domain"/>
    <property type="match status" value="1"/>
</dbReference>
<evidence type="ECO:0000256" key="2">
    <source>
        <dbReference type="ARBA" id="ARBA00022741"/>
    </source>
</evidence>
<evidence type="ECO:0000259" key="6">
    <source>
        <dbReference type="Pfam" id="PF08245"/>
    </source>
</evidence>
<feature type="domain" description="Mur ligase central" evidence="6">
    <location>
        <begin position="181"/>
        <end position="368"/>
    </location>
</feature>
<protein>
    <submittedName>
        <fullName evidence="7">UDP-N-acetylmuramoyl-tripeptide-D-alanyl-D-alanine ligase</fullName>
    </submittedName>
</protein>